<evidence type="ECO:0000313" key="8">
    <source>
        <dbReference type="EMBL" id="MBB4705822.1"/>
    </source>
</evidence>
<dbReference type="Gene3D" id="3.40.50.12780">
    <property type="entry name" value="N-terminal domain of ligase-like"/>
    <property type="match status" value="2"/>
</dbReference>
<dbReference type="GO" id="GO:0006629">
    <property type="term" value="P:lipid metabolic process"/>
    <property type="evidence" value="ECO:0007669"/>
    <property type="project" value="InterPro"/>
</dbReference>
<proteinExistence type="inferred from homology"/>
<evidence type="ECO:0000256" key="1">
    <source>
        <dbReference type="ARBA" id="ARBA00006432"/>
    </source>
</evidence>
<dbReference type="SUPFAM" id="SSF56801">
    <property type="entry name" value="Acetyl-CoA synthetase-like"/>
    <property type="match status" value="1"/>
</dbReference>
<evidence type="ECO:0000259" key="7">
    <source>
        <dbReference type="Pfam" id="PF16177"/>
    </source>
</evidence>
<organism evidence="8 9">
    <name type="scientific">Sphaerisporangium siamense</name>
    <dbReference type="NCBI Taxonomy" id="795645"/>
    <lineage>
        <taxon>Bacteria</taxon>
        <taxon>Bacillati</taxon>
        <taxon>Actinomycetota</taxon>
        <taxon>Actinomycetes</taxon>
        <taxon>Streptosporangiales</taxon>
        <taxon>Streptosporangiaceae</taxon>
        <taxon>Sphaerisporangium</taxon>
    </lineage>
</organism>
<dbReference type="EMBL" id="JACHND010000001">
    <property type="protein sequence ID" value="MBB4705822.1"/>
    <property type="molecule type" value="Genomic_DNA"/>
</dbReference>
<dbReference type="InterPro" id="IPR045851">
    <property type="entry name" value="AMP-bd_C_sf"/>
</dbReference>
<evidence type="ECO:0000256" key="3">
    <source>
        <dbReference type="ARBA" id="ARBA00022741"/>
    </source>
</evidence>
<dbReference type="Pfam" id="PF16177">
    <property type="entry name" value="ACAS_N"/>
    <property type="match status" value="1"/>
</dbReference>
<evidence type="ECO:0000259" key="6">
    <source>
        <dbReference type="Pfam" id="PF00501"/>
    </source>
</evidence>
<dbReference type="GO" id="GO:0030729">
    <property type="term" value="F:acetoacetate-CoA ligase activity"/>
    <property type="evidence" value="ECO:0007669"/>
    <property type="project" value="UniProtKB-EC"/>
</dbReference>
<keyword evidence="3" id="KW-0547">Nucleotide-binding</keyword>
<dbReference type="InterPro" id="IPR042099">
    <property type="entry name" value="ANL_N_sf"/>
</dbReference>
<dbReference type="InterPro" id="IPR032387">
    <property type="entry name" value="ACAS_N"/>
</dbReference>
<feature type="region of interest" description="Disordered" evidence="5">
    <location>
        <begin position="232"/>
        <end position="277"/>
    </location>
</feature>
<dbReference type="PANTHER" id="PTHR42921:SF1">
    <property type="entry name" value="ACETOACETYL-COA SYNTHETASE"/>
    <property type="match status" value="1"/>
</dbReference>
<sequence>MVEEGALLWEPSPEVVRDARITRFAAWLGRAGQDYEELWRWSVGSPEEFWASVWDYFEVAGERGDGPVISGTMPGAEWFTGATLNYAANALRGDPGRPAVIARDETGVRRTLTYGELAEEVARVRTGLVRLGVGRGDRVAAYLPNGPEALIAFLATASLGAIWSSCSPDFGASSVTDRFAQISPKVLIAVDGYTYNGRRFDRSEIVAGVAAKLPGLAATVVVRTALGEGVPGGVRPGPGEAVPGGARAESREDLPGGARAGSGEELPGGTRAESREGLAGGARGKFLEGLAGGVWVESWEELRGEWGELGFEAVSFGHPLWVVYSSGTTGLPKPIVHGHGGIVLEHLKALSFHQDLGEGDVFFWYTTTGWMMWNYLVGGLLVGATIVLYDGSATHPGADALWRLVAEEGVTYFGTGAPYIVASMRAELKPAGLERLRGVGSTGSPLPPEGFAWLYGVLPDVQLGSFSGGTDVCTGFVGAVPVLPVRAGVIPCRCLGAAVESYDAEGRPVVGEVGELVLTKPMPSMPVMFWNDPDGERYRESYYADYPGVWRHGDWIKILPDGGCVIYGRSDSTLNRGGVRMGTSEFYRVVERFPQIEDSLVIDTGQLGQEGRLLLYVTMTAGASLTDELVAELKAALRTELSPRHVPNEVREVPGIPRTLSGKKLEVPVRKILLGTPVEKAANTGAMANPEVLKHFLP</sequence>
<accession>A0A7W7DFE8</accession>
<dbReference type="PROSITE" id="PS00455">
    <property type="entry name" value="AMP_BINDING"/>
    <property type="match status" value="1"/>
</dbReference>
<comment type="caution">
    <text evidence="8">The sequence shown here is derived from an EMBL/GenBank/DDBJ whole genome shotgun (WGS) entry which is preliminary data.</text>
</comment>
<evidence type="ECO:0000256" key="2">
    <source>
        <dbReference type="ARBA" id="ARBA00022598"/>
    </source>
</evidence>
<protein>
    <submittedName>
        <fullName evidence="8">Acetoacetyl-CoA synthetase</fullName>
        <ecNumber evidence="8">6.2.1.16</ecNumber>
    </submittedName>
</protein>
<feature type="domain" description="AMP-dependent synthetase/ligase" evidence="6">
    <location>
        <begin position="91"/>
        <end position="521"/>
    </location>
</feature>
<comment type="similarity">
    <text evidence="1">Belongs to the ATP-dependent AMP-binding enzyme family.</text>
</comment>
<dbReference type="NCBIfam" id="TIGR01217">
    <property type="entry name" value="ac_ac_CoA_syn"/>
    <property type="match status" value="1"/>
</dbReference>
<keyword evidence="9" id="KW-1185">Reference proteome</keyword>
<dbReference type="InterPro" id="IPR000873">
    <property type="entry name" value="AMP-dep_synth/lig_dom"/>
</dbReference>
<dbReference type="AlphaFoldDB" id="A0A7W7DFE8"/>
<feature type="domain" description="Acetyl-coenzyme A synthetase N-terminal" evidence="7">
    <location>
        <begin position="35"/>
        <end position="90"/>
    </location>
</feature>
<feature type="compositionally biased region" description="Low complexity" evidence="5">
    <location>
        <begin position="237"/>
        <end position="247"/>
    </location>
</feature>
<keyword evidence="2 8" id="KW-0436">Ligase</keyword>
<reference evidence="8 9" key="1">
    <citation type="submission" date="2020-08" db="EMBL/GenBank/DDBJ databases">
        <title>Sequencing the genomes of 1000 actinobacteria strains.</title>
        <authorList>
            <person name="Klenk H.-P."/>
        </authorList>
    </citation>
    <scope>NUCLEOTIDE SEQUENCE [LARGE SCALE GENOMIC DNA]</scope>
    <source>
        <strain evidence="8 9">DSM 45784</strain>
    </source>
</reference>
<evidence type="ECO:0000313" key="9">
    <source>
        <dbReference type="Proteomes" id="UP000542210"/>
    </source>
</evidence>
<keyword evidence="4" id="KW-0067">ATP-binding</keyword>
<evidence type="ECO:0000256" key="4">
    <source>
        <dbReference type="ARBA" id="ARBA00022840"/>
    </source>
</evidence>
<dbReference type="PANTHER" id="PTHR42921">
    <property type="entry name" value="ACETOACETYL-COA SYNTHETASE"/>
    <property type="match status" value="1"/>
</dbReference>
<dbReference type="Proteomes" id="UP000542210">
    <property type="component" value="Unassembled WGS sequence"/>
</dbReference>
<dbReference type="Pfam" id="PF00501">
    <property type="entry name" value="AMP-binding"/>
    <property type="match status" value="1"/>
</dbReference>
<dbReference type="EC" id="6.2.1.16" evidence="8"/>
<dbReference type="InterPro" id="IPR005914">
    <property type="entry name" value="Acac_CoA_synth"/>
</dbReference>
<dbReference type="RefSeq" id="WP_184887791.1">
    <property type="nucleotide sequence ID" value="NZ_BOOV01000003.1"/>
</dbReference>
<dbReference type="InterPro" id="IPR020845">
    <property type="entry name" value="AMP-binding_CS"/>
</dbReference>
<evidence type="ECO:0000256" key="5">
    <source>
        <dbReference type="SAM" id="MobiDB-lite"/>
    </source>
</evidence>
<dbReference type="GO" id="GO:0005524">
    <property type="term" value="F:ATP binding"/>
    <property type="evidence" value="ECO:0007669"/>
    <property type="project" value="UniProtKB-KW"/>
</dbReference>
<dbReference type="Gene3D" id="3.30.300.30">
    <property type="match status" value="1"/>
</dbReference>
<name>A0A7W7DFE8_9ACTN</name>
<gene>
    <name evidence="8" type="ORF">BJ982_007366</name>
</gene>